<dbReference type="Proteomes" id="UP000694864">
    <property type="component" value="Chromosome 8"/>
</dbReference>
<protein>
    <submittedName>
        <fullName evidence="3">Uncharacterized protein LOC104706272</fullName>
    </submittedName>
</protein>
<dbReference type="RefSeq" id="XP_010420751.1">
    <property type="nucleotide sequence ID" value="XM_010422449.2"/>
</dbReference>
<name>A0ABM0T4G6_CAMSA</name>
<reference evidence="2" key="1">
    <citation type="journal article" date="2014" name="Nat. Commun.">
        <title>The emerging biofuel crop Camelina sativa retains a highly undifferentiated hexaploid genome structure.</title>
        <authorList>
            <person name="Kagale S."/>
            <person name="Koh C."/>
            <person name="Nixon J."/>
            <person name="Bollina V."/>
            <person name="Clarke W.E."/>
            <person name="Tuteja R."/>
            <person name="Spillane C."/>
            <person name="Robinson S.J."/>
            <person name="Links M.G."/>
            <person name="Clarke C."/>
            <person name="Higgins E.E."/>
            <person name="Huebert T."/>
            <person name="Sharpe A.G."/>
            <person name="Parkin I.A."/>
        </authorList>
    </citation>
    <scope>NUCLEOTIDE SEQUENCE [LARGE SCALE GENOMIC DNA]</scope>
    <source>
        <strain evidence="2">cv. DH55</strain>
    </source>
</reference>
<keyword evidence="2" id="KW-1185">Reference proteome</keyword>
<evidence type="ECO:0000313" key="3">
    <source>
        <dbReference type="RefSeq" id="XP_010420751.1"/>
    </source>
</evidence>
<reference evidence="3" key="2">
    <citation type="submission" date="2025-08" db="UniProtKB">
        <authorList>
            <consortium name="RefSeq"/>
        </authorList>
    </citation>
    <scope>IDENTIFICATION</scope>
    <source>
        <tissue evidence="3">Leaf</tissue>
    </source>
</reference>
<feature type="region of interest" description="Disordered" evidence="1">
    <location>
        <begin position="1"/>
        <end position="22"/>
    </location>
</feature>
<gene>
    <name evidence="3" type="primary">LOC104706272</name>
</gene>
<organism evidence="2 3">
    <name type="scientific">Camelina sativa</name>
    <name type="common">False flax</name>
    <name type="synonym">Myagrum sativum</name>
    <dbReference type="NCBI Taxonomy" id="90675"/>
    <lineage>
        <taxon>Eukaryota</taxon>
        <taxon>Viridiplantae</taxon>
        <taxon>Streptophyta</taxon>
        <taxon>Embryophyta</taxon>
        <taxon>Tracheophyta</taxon>
        <taxon>Spermatophyta</taxon>
        <taxon>Magnoliopsida</taxon>
        <taxon>eudicotyledons</taxon>
        <taxon>Gunneridae</taxon>
        <taxon>Pentapetalae</taxon>
        <taxon>rosids</taxon>
        <taxon>malvids</taxon>
        <taxon>Brassicales</taxon>
        <taxon>Brassicaceae</taxon>
        <taxon>Camelineae</taxon>
        <taxon>Camelina</taxon>
    </lineage>
</organism>
<evidence type="ECO:0000313" key="2">
    <source>
        <dbReference type="Proteomes" id="UP000694864"/>
    </source>
</evidence>
<proteinExistence type="predicted"/>
<dbReference type="GeneID" id="104706272"/>
<evidence type="ECO:0000256" key="1">
    <source>
        <dbReference type="SAM" id="MobiDB-lite"/>
    </source>
</evidence>
<accession>A0ABM0T4G6</accession>
<sequence length="166" mass="19357">MDRKNLEQDESQEVNRKENAEKNIYDMSLDLSILSEPPHIRNWFPSYVSQVQTVDKSDDYDYSHFGKNESDVRNEIREPNTKVKDIYNLCVANADHYDVIYGNDSDDEAKTGRVLREGKINPEEPSSRLEEEVNGLKNRVKYLESVIANLHDHIVRLVSSNKKRKM</sequence>